<dbReference type="PANTHER" id="PTHR30250">
    <property type="entry name" value="PST FAMILY PREDICTED COLANIC ACID TRANSPORTER"/>
    <property type="match status" value="1"/>
</dbReference>
<keyword evidence="8" id="KW-1185">Reference proteome</keyword>
<feature type="transmembrane region" description="Helical" evidence="6">
    <location>
        <begin position="286"/>
        <end position="305"/>
    </location>
</feature>
<feature type="transmembrane region" description="Helical" evidence="6">
    <location>
        <begin position="325"/>
        <end position="347"/>
    </location>
</feature>
<dbReference type="InterPro" id="IPR002797">
    <property type="entry name" value="Polysacc_synth"/>
</dbReference>
<sequence>MKPLLKKAATLLLGSGLSNLSGLLVFTFVVRFASKEDYGVYAFTQSLLVWSAILVQYAMSITGTALIAREPHNRVAETTSSILWLRFAIACVVGVLFLVLALSSEGLERALFLTNIPLLFAAALQLDFLALAQERVGVLSSTQSAAALFYVVASVASLVSGAPLWCLPLFQAIGQLGSAWMQRGHLLSSGTLIDFRGAREQAMYLFRVGWPATAAQFVLLGYYSVDLLTLRLTSHVSTASLGEYAATSRLMQAGILPLAAIANALAPRYGASVGRAHDLMTTVRAFLHLALVIGVLGGVVFASLAPWTLEAISGRQMWEAREVASIFGLVYFVIALHSPFSIALAYAGSRNAYLVANTLTFLSTLACCLVLVPTFGLVGAAWSLCIGVLVLVSYSFLAYRSLLRSFEGGRA</sequence>
<feature type="transmembrane region" description="Helical" evidence="6">
    <location>
        <begin position="12"/>
        <end position="34"/>
    </location>
</feature>
<feature type="transmembrane region" description="Helical" evidence="6">
    <location>
        <begin position="244"/>
        <end position="265"/>
    </location>
</feature>
<evidence type="ECO:0000256" key="5">
    <source>
        <dbReference type="ARBA" id="ARBA00023136"/>
    </source>
</evidence>
<organism evidence="7 8">
    <name type="scientific">Deinococcus yavapaiensis KR-236</name>
    <dbReference type="NCBI Taxonomy" id="694435"/>
    <lineage>
        <taxon>Bacteria</taxon>
        <taxon>Thermotogati</taxon>
        <taxon>Deinococcota</taxon>
        <taxon>Deinococci</taxon>
        <taxon>Deinococcales</taxon>
        <taxon>Deinococcaceae</taxon>
        <taxon>Deinococcus</taxon>
    </lineage>
</organism>
<dbReference type="AlphaFoldDB" id="A0A318SBZ5"/>
<reference evidence="7 8" key="1">
    <citation type="submission" date="2018-06" db="EMBL/GenBank/DDBJ databases">
        <title>Genomic Encyclopedia of Type Strains, Phase IV (KMG-IV): sequencing the most valuable type-strain genomes for metagenomic binning, comparative biology and taxonomic classification.</title>
        <authorList>
            <person name="Goeker M."/>
        </authorList>
    </citation>
    <scope>NUCLEOTIDE SEQUENCE [LARGE SCALE GENOMIC DNA]</scope>
    <source>
        <strain evidence="7 8">DSM 18048</strain>
    </source>
</reference>
<dbReference type="EMBL" id="QJSX01000002">
    <property type="protein sequence ID" value="PYE55904.1"/>
    <property type="molecule type" value="Genomic_DNA"/>
</dbReference>
<evidence type="ECO:0000256" key="4">
    <source>
        <dbReference type="ARBA" id="ARBA00022989"/>
    </source>
</evidence>
<comment type="caution">
    <text evidence="7">The sequence shown here is derived from an EMBL/GenBank/DDBJ whole genome shotgun (WGS) entry which is preliminary data.</text>
</comment>
<feature type="transmembrane region" description="Helical" evidence="6">
    <location>
        <begin position="40"/>
        <end position="62"/>
    </location>
</feature>
<dbReference type="Proteomes" id="UP000248326">
    <property type="component" value="Unassembled WGS sequence"/>
</dbReference>
<feature type="transmembrane region" description="Helical" evidence="6">
    <location>
        <begin position="83"/>
        <end position="104"/>
    </location>
</feature>
<keyword evidence="5 6" id="KW-0472">Membrane</keyword>
<feature type="transmembrane region" description="Helical" evidence="6">
    <location>
        <begin position="354"/>
        <end position="375"/>
    </location>
</feature>
<evidence type="ECO:0000313" key="8">
    <source>
        <dbReference type="Proteomes" id="UP000248326"/>
    </source>
</evidence>
<dbReference type="Pfam" id="PF01943">
    <property type="entry name" value="Polysacc_synt"/>
    <property type="match status" value="1"/>
</dbReference>
<evidence type="ECO:0000256" key="1">
    <source>
        <dbReference type="ARBA" id="ARBA00004651"/>
    </source>
</evidence>
<keyword evidence="3 6" id="KW-0812">Transmembrane</keyword>
<evidence type="ECO:0000313" key="7">
    <source>
        <dbReference type="EMBL" id="PYE55904.1"/>
    </source>
</evidence>
<dbReference type="OrthoDB" id="9889489at2"/>
<keyword evidence="4 6" id="KW-1133">Transmembrane helix</keyword>
<comment type="subcellular location">
    <subcellularLocation>
        <location evidence="1">Cell membrane</location>
        <topology evidence="1">Multi-pass membrane protein</topology>
    </subcellularLocation>
</comment>
<feature type="transmembrane region" description="Helical" evidence="6">
    <location>
        <begin position="202"/>
        <end position="224"/>
    </location>
</feature>
<keyword evidence="2" id="KW-1003">Cell membrane</keyword>
<feature type="transmembrane region" description="Helical" evidence="6">
    <location>
        <begin position="381"/>
        <end position="402"/>
    </location>
</feature>
<evidence type="ECO:0000256" key="6">
    <source>
        <dbReference type="SAM" id="Phobius"/>
    </source>
</evidence>
<protein>
    <submittedName>
        <fullName evidence="7">O-antigen/teichoic acid export membrane protein</fullName>
    </submittedName>
</protein>
<dbReference type="PANTHER" id="PTHR30250:SF11">
    <property type="entry name" value="O-ANTIGEN TRANSPORTER-RELATED"/>
    <property type="match status" value="1"/>
</dbReference>
<evidence type="ECO:0000256" key="3">
    <source>
        <dbReference type="ARBA" id="ARBA00022692"/>
    </source>
</evidence>
<gene>
    <name evidence="7" type="ORF">DES52_102270</name>
</gene>
<name>A0A318SBZ5_9DEIO</name>
<dbReference type="GO" id="GO:0005886">
    <property type="term" value="C:plasma membrane"/>
    <property type="evidence" value="ECO:0007669"/>
    <property type="project" value="UniProtKB-SubCell"/>
</dbReference>
<accession>A0A318SBZ5</accession>
<feature type="transmembrane region" description="Helical" evidence="6">
    <location>
        <begin position="110"/>
        <end position="129"/>
    </location>
</feature>
<evidence type="ECO:0000256" key="2">
    <source>
        <dbReference type="ARBA" id="ARBA00022475"/>
    </source>
</evidence>
<proteinExistence type="predicted"/>
<dbReference type="InterPro" id="IPR050833">
    <property type="entry name" value="Poly_Biosynth_Transport"/>
</dbReference>
<dbReference type="RefSeq" id="WP_110885434.1">
    <property type="nucleotide sequence ID" value="NZ_QJSX01000002.1"/>
</dbReference>